<protein>
    <submittedName>
        <fullName evidence="3">Uncharacterized protein</fullName>
    </submittedName>
</protein>
<dbReference type="Proteomes" id="UP000823941">
    <property type="component" value="Chromosome 16"/>
</dbReference>
<feature type="region of interest" description="Disordered" evidence="1">
    <location>
        <begin position="176"/>
        <end position="195"/>
    </location>
</feature>
<comment type="caution">
    <text evidence="3">The sequence shown here is derived from an EMBL/GenBank/DDBJ whole genome shotgun (WGS) entry which is preliminary data.</text>
</comment>
<reference evidence="3 4" key="1">
    <citation type="submission" date="2021-06" db="EMBL/GenBank/DDBJ databases">
        <title>A haploid diamondback moth (Plutella xylostella L.) genome assembly resolves 31 chromosomes and identifies a diamide resistance mutation.</title>
        <authorList>
            <person name="Ward C.M."/>
            <person name="Perry K.D."/>
            <person name="Baker G."/>
            <person name="Powis K."/>
            <person name="Heckel D.G."/>
            <person name="Baxter S.W."/>
        </authorList>
    </citation>
    <scope>NUCLEOTIDE SEQUENCE [LARGE SCALE GENOMIC DNA]</scope>
    <source>
        <strain evidence="3 4">LV</strain>
        <tissue evidence="3">Single pupa</tissue>
    </source>
</reference>
<sequence>MFLKLILFHQLVALSLANPFHKYPYVFLLDVGNEALENINTEKIRLSVPGGSVALKYPADGDGGTIIHVRVSGIDFGTDLKANIVEGGPGYNYVVLLFAGNAGVPYEAVVTVGTLRSDMTEGVKETGEQTGSNDSKVNITDGSGGVNSDHEINYVNSDKKSPIQETNANIYNYQSNDAENEVENDDESKDTQVNEKEIYNERTLDVSNAEDNTLNNEYIPDDKSYDGEQPRYENTDLYSQPQYNDFRSQSSEQTDQQAGTGTVDDVEAQEKEPGAEEPSEIDQMFNDEETHNNDGANKFQDANNNYAYADEQPAVDS</sequence>
<feature type="compositionally biased region" description="Basic and acidic residues" evidence="1">
    <location>
        <begin position="220"/>
        <end position="234"/>
    </location>
</feature>
<evidence type="ECO:0000313" key="4">
    <source>
        <dbReference type="Proteomes" id="UP000823941"/>
    </source>
</evidence>
<accession>A0ABQ7QEI1</accession>
<evidence type="ECO:0000256" key="1">
    <source>
        <dbReference type="SAM" id="MobiDB-lite"/>
    </source>
</evidence>
<gene>
    <name evidence="3" type="ORF">JYU34_011647</name>
</gene>
<feature type="chain" id="PRO_5045906537" evidence="2">
    <location>
        <begin position="18"/>
        <end position="317"/>
    </location>
</feature>
<feature type="compositionally biased region" description="Acidic residues" evidence="1">
    <location>
        <begin position="178"/>
        <end position="188"/>
    </location>
</feature>
<keyword evidence="4" id="KW-1185">Reference proteome</keyword>
<feature type="compositionally biased region" description="Polar residues" evidence="1">
    <location>
        <begin position="128"/>
        <end position="141"/>
    </location>
</feature>
<name>A0ABQ7QEI1_PLUXY</name>
<dbReference type="EMBL" id="JAHIBW010000016">
    <property type="protein sequence ID" value="KAG7303184.1"/>
    <property type="molecule type" value="Genomic_DNA"/>
</dbReference>
<feature type="signal peptide" evidence="2">
    <location>
        <begin position="1"/>
        <end position="17"/>
    </location>
</feature>
<feature type="compositionally biased region" description="Basic and acidic residues" evidence="1">
    <location>
        <begin position="148"/>
        <end position="162"/>
    </location>
</feature>
<feature type="compositionally biased region" description="Polar residues" evidence="1">
    <location>
        <begin position="205"/>
        <end position="216"/>
    </location>
</feature>
<keyword evidence="2" id="KW-0732">Signal</keyword>
<evidence type="ECO:0000256" key="2">
    <source>
        <dbReference type="SAM" id="SignalP"/>
    </source>
</evidence>
<proteinExistence type="predicted"/>
<feature type="region of interest" description="Disordered" evidence="1">
    <location>
        <begin position="120"/>
        <end position="165"/>
    </location>
</feature>
<feature type="region of interest" description="Disordered" evidence="1">
    <location>
        <begin position="200"/>
        <end position="304"/>
    </location>
</feature>
<organism evidence="3 4">
    <name type="scientific">Plutella xylostella</name>
    <name type="common">Diamondback moth</name>
    <name type="synonym">Plutella maculipennis</name>
    <dbReference type="NCBI Taxonomy" id="51655"/>
    <lineage>
        <taxon>Eukaryota</taxon>
        <taxon>Metazoa</taxon>
        <taxon>Ecdysozoa</taxon>
        <taxon>Arthropoda</taxon>
        <taxon>Hexapoda</taxon>
        <taxon>Insecta</taxon>
        <taxon>Pterygota</taxon>
        <taxon>Neoptera</taxon>
        <taxon>Endopterygota</taxon>
        <taxon>Lepidoptera</taxon>
        <taxon>Glossata</taxon>
        <taxon>Ditrysia</taxon>
        <taxon>Yponomeutoidea</taxon>
        <taxon>Plutellidae</taxon>
        <taxon>Plutella</taxon>
    </lineage>
</organism>
<feature type="compositionally biased region" description="Polar residues" evidence="1">
    <location>
        <begin position="236"/>
        <end position="260"/>
    </location>
</feature>
<evidence type="ECO:0000313" key="3">
    <source>
        <dbReference type="EMBL" id="KAG7303184.1"/>
    </source>
</evidence>